<name>A0ABN9R693_9DINO</name>
<reference evidence="2" key="1">
    <citation type="submission" date="2023-10" db="EMBL/GenBank/DDBJ databases">
        <authorList>
            <person name="Chen Y."/>
            <person name="Shah S."/>
            <person name="Dougan E. K."/>
            <person name="Thang M."/>
            <person name="Chan C."/>
        </authorList>
    </citation>
    <scope>NUCLEOTIDE SEQUENCE [LARGE SCALE GENOMIC DNA]</scope>
</reference>
<dbReference type="Proteomes" id="UP001189429">
    <property type="component" value="Unassembled WGS sequence"/>
</dbReference>
<accession>A0ABN9R693</accession>
<evidence type="ECO:0000313" key="2">
    <source>
        <dbReference type="EMBL" id="CAK0814353.1"/>
    </source>
</evidence>
<dbReference type="EMBL" id="CAUYUJ010005615">
    <property type="protein sequence ID" value="CAK0814353.1"/>
    <property type="molecule type" value="Genomic_DNA"/>
</dbReference>
<gene>
    <name evidence="2" type="ORF">PCOR1329_LOCUS17986</name>
</gene>
<keyword evidence="3" id="KW-1185">Reference proteome</keyword>
<evidence type="ECO:0000313" key="3">
    <source>
        <dbReference type="Proteomes" id="UP001189429"/>
    </source>
</evidence>
<feature type="non-terminal residue" evidence="2">
    <location>
        <position position="140"/>
    </location>
</feature>
<feature type="compositionally biased region" description="Low complexity" evidence="1">
    <location>
        <begin position="40"/>
        <end position="49"/>
    </location>
</feature>
<proteinExistence type="predicted"/>
<evidence type="ECO:0000256" key="1">
    <source>
        <dbReference type="SAM" id="MobiDB-lite"/>
    </source>
</evidence>
<organism evidence="2 3">
    <name type="scientific">Prorocentrum cordatum</name>
    <dbReference type="NCBI Taxonomy" id="2364126"/>
    <lineage>
        <taxon>Eukaryota</taxon>
        <taxon>Sar</taxon>
        <taxon>Alveolata</taxon>
        <taxon>Dinophyceae</taxon>
        <taxon>Prorocentrales</taxon>
        <taxon>Prorocentraceae</taxon>
        <taxon>Prorocentrum</taxon>
    </lineage>
</organism>
<comment type="caution">
    <text evidence="2">The sequence shown here is derived from an EMBL/GenBank/DDBJ whole genome shotgun (WGS) entry which is preliminary data.</text>
</comment>
<feature type="region of interest" description="Disordered" evidence="1">
    <location>
        <begin position="31"/>
        <end position="77"/>
    </location>
</feature>
<protein>
    <submittedName>
        <fullName evidence="2">Uncharacterized protein</fullName>
    </submittedName>
</protein>
<sequence length="140" mass="14992">MPWPDTVVVYRCLLRTLACRDSDNCSGRVGLEAGSRRAAEPSSAPSCRRQPSSARAVPCPERTASLVPPPHRTLGPAQPAEMLDLATLFAATGLQEELAEGQKKHPVITDAEENEEDAEASTSFVEEAAEQISAAFESVE</sequence>